<dbReference type="AlphaFoldDB" id="A0A0A9EDC2"/>
<proteinExistence type="predicted"/>
<dbReference type="EMBL" id="GBRH01202015">
    <property type="protein sequence ID" value="JAD95880.1"/>
    <property type="molecule type" value="Transcribed_RNA"/>
</dbReference>
<sequence length="82" mass="8784">MNRVSPITPKHASLEGRRLRMQQIANSPGLSGRKATDRNRRAAPLFLSKDGVPTCSYSPPSVLAAPVLCWHTAESAQPATCG</sequence>
<name>A0A0A9EDC2_ARUDO</name>
<reference evidence="1" key="1">
    <citation type="submission" date="2014-09" db="EMBL/GenBank/DDBJ databases">
        <authorList>
            <person name="Magalhaes I.L.F."/>
            <person name="Oliveira U."/>
            <person name="Santos F.R."/>
            <person name="Vidigal T.H.D.A."/>
            <person name="Brescovit A.D."/>
            <person name="Santos A.J."/>
        </authorList>
    </citation>
    <scope>NUCLEOTIDE SEQUENCE</scope>
    <source>
        <tissue evidence="1">Shoot tissue taken approximately 20 cm above the soil surface</tissue>
    </source>
</reference>
<organism evidence="1">
    <name type="scientific">Arundo donax</name>
    <name type="common">Giant reed</name>
    <name type="synonym">Donax arundinaceus</name>
    <dbReference type="NCBI Taxonomy" id="35708"/>
    <lineage>
        <taxon>Eukaryota</taxon>
        <taxon>Viridiplantae</taxon>
        <taxon>Streptophyta</taxon>
        <taxon>Embryophyta</taxon>
        <taxon>Tracheophyta</taxon>
        <taxon>Spermatophyta</taxon>
        <taxon>Magnoliopsida</taxon>
        <taxon>Liliopsida</taxon>
        <taxon>Poales</taxon>
        <taxon>Poaceae</taxon>
        <taxon>PACMAD clade</taxon>
        <taxon>Arundinoideae</taxon>
        <taxon>Arundineae</taxon>
        <taxon>Arundo</taxon>
    </lineage>
</organism>
<accession>A0A0A9EDC2</accession>
<evidence type="ECO:0000313" key="1">
    <source>
        <dbReference type="EMBL" id="JAD95880.1"/>
    </source>
</evidence>
<protein>
    <submittedName>
        <fullName evidence="1">Uncharacterized protein</fullName>
    </submittedName>
</protein>
<reference evidence="1" key="2">
    <citation type="journal article" date="2015" name="Data Brief">
        <title>Shoot transcriptome of the giant reed, Arundo donax.</title>
        <authorList>
            <person name="Barrero R.A."/>
            <person name="Guerrero F.D."/>
            <person name="Moolhuijzen P."/>
            <person name="Goolsby J.A."/>
            <person name="Tidwell J."/>
            <person name="Bellgard S.E."/>
            <person name="Bellgard M.I."/>
        </authorList>
    </citation>
    <scope>NUCLEOTIDE SEQUENCE</scope>
    <source>
        <tissue evidence="1">Shoot tissue taken approximately 20 cm above the soil surface</tissue>
    </source>
</reference>